<keyword evidence="2 5" id="KW-0479">Metal-binding</keyword>
<dbReference type="AlphaFoldDB" id="A0A1Y2ASS6"/>
<name>A0A1Y2ASS6_9TREE</name>
<reference evidence="7 8" key="1">
    <citation type="submission" date="2016-07" db="EMBL/GenBank/DDBJ databases">
        <title>Pervasive Adenine N6-methylation of Active Genes in Fungi.</title>
        <authorList>
            <consortium name="DOE Joint Genome Institute"/>
            <person name="Mondo S.J."/>
            <person name="Dannebaum R.O."/>
            <person name="Kuo R.C."/>
            <person name="Labutti K."/>
            <person name="Haridas S."/>
            <person name="Kuo A."/>
            <person name="Salamov A."/>
            <person name="Ahrendt S.R."/>
            <person name="Lipzen A."/>
            <person name="Sullivan W."/>
            <person name="Andreopoulos W.B."/>
            <person name="Clum A."/>
            <person name="Lindquist E."/>
            <person name="Daum C."/>
            <person name="Ramamoorthy G.K."/>
            <person name="Gryganskyi A."/>
            <person name="Culley D."/>
            <person name="Magnuson J.K."/>
            <person name="James T.Y."/>
            <person name="O'Malley M.A."/>
            <person name="Stajich J.E."/>
            <person name="Spatafora J.W."/>
            <person name="Visel A."/>
            <person name="Grigoriev I.V."/>
        </authorList>
    </citation>
    <scope>NUCLEOTIDE SEQUENCE [LARGE SCALE GENOMIC DNA]</scope>
    <source>
        <strain evidence="7 8">68-887.2</strain>
    </source>
</reference>
<dbReference type="Pfam" id="PF14226">
    <property type="entry name" value="DIOX_N"/>
    <property type="match status" value="1"/>
</dbReference>
<comment type="caution">
    <text evidence="7">The sequence shown here is derived from an EMBL/GenBank/DDBJ whole genome shotgun (WGS) entry which is preliminary data.</text>
</comment>
<evidence type="ECO:0000256" key="3">
    <source>
        <dbReference type="ARBA" id="ARBA00023002"/>
    </source>
</evidence>
<dbReference type="PROSITE" id="PS51471">
    <property type="entry name" value="FE2OG_OXY"/>
    <property type="match status" value="1"/>
</dbReference>
<evidence type="ECO:0000256" key="2">
    <source>
        <dbReference type="ARBA" id="ARBA00022723"/>
    </source>
</evidence>
<dbReference type="Gene3D" id="2.60.120.330">
    <property type="entry name" value="B-lactam Antibiotic, Isopenicillin N Synthase, Chain"/>
    <property type="match status" value="1"/>
</dbReference>
<accession>A0A1Y2ASS6</accession>
<dbReference type="InterPro" id="IPR027443">
    <property type="entry name" value="IPNS-like_sf"/>
</dbReference>
<evidence type="ECO:0000259" key="6">
    <source>
        <dbReference type="PROSITE" id="PS51471"/>
    </source>
</evidence>
<evidence type="ECO:0000256" key="5">
    <source>
        <dbReference type="RuleBase" id="RU003682"/>
    </source>
</evidence>
<sequence length="336" mass="36799">MPHATYALPIIDVEDFKDGLGENDRTIASSLVAAFHDRGFAYITGHGVTQDKIDGVFEQARRFMSLPTQAKMALLAGTDGVDTKGYSYPGMAKVTQNAEMDGADLDKLVHGAPGMNETFRVGIVNGKSDPERMPKEEDLPGFAEAFITWSDECVQVYHRLLRIIALGLGSDVTYFDRFHLAGTVRTPTIQHYLGGVAQAGHGRLNEHTDYGYLTLLFQDSVGGLEVVDAAKNNEFVRAPPVDKAITVNVGDMLSRWTNGILKSTMHRVSAPPDAVKDGVLPERYSIPCFCGPSPNTIVDTMPGTYGPNRPKLYPPVNGTEHIQMRQAKMYPKKKAQ</sequence>
<dbReference type="InterPro" id="IPR026992">
    <property type="entry name" value="DIOX_N"/>
</dbReference>
<feature type="domain" description="Fe2OG dioxygenase" evidence="6">
    <location>
        <begin position="183"/>
        <end position="292"/>
    </location>
</feature>
<dbReference type="InParanoid" id="A0A1Y2ASS6"/>
<evidence type="ECO:0000256" key="4">
    <source>
        <dbReference type="ARBA" id="ARBA00023004"/>
    </source>
</evidence>
<dbReference type="Pfam" id="PF03171">
    <property type="entry name" value="2OG-FeII_Oxy"/>
    <property type="match status" value="1"/>
</dbReference>
<dbReference type="PANTHER" id="PTHR10209">
    <property type="entry name" value="OXIDOREDUCTASE, 2OG-FE II OXYGENASE FAMILY PROTEIN"/>
    <property type="match status" value="1"/>
</dbReference>
<organism evidence="7 8">
    <name type="scientific">Naematelia encephala</name>
    <dbReference type="NCBI Taxonomy" id="71784"/>
    <lineage>
        <taxon>Eukaryota</taxon>
        <taxon>Fungi</taxon>
        <taxon>Dikarya</taxon>
        <taxon>Basidiomycota</taxon>
        <taxon>Agaricomycotina</taxon>
        <taxon>Tremellomycetes</taxon>
        <taxon>Tremellales</taxon>
        <taxon>Naemateliaceae</taxon>
        <taxon>Naematelia</taxon>
    </lineage>
</organism>
<gene>
    <name evidence="7" type="ORF">BCR39DRAFT_590111</name>
</gene>
<evidence type="ECO:0000313" key="7">
    <source>
        <dbReference type="EMBL" id="ORY25546.1"/>
    </source>
</evidence>
<dbReference type="InterPro" id="IPR005123">
    <property type="entry name" value="Oxoglu/Fe-dep_dioxygenase_dom"/>
</dbReference>
<dbReference type="PANTHER" id="PTHR10209:SF881">
    <property type="entry name" value="FI07970P-RELATED"/>
    <property type="match status" value="1"/>
</dbReference>
<dbReference type="Proteomes" id="UP000193986">
    <property type="component" value="Unassembled WGS sequence"/>
</dbReference>
<keyword evidence="3 5" id="KW-0560">Oxidoreductase</keyword>
<comment type="similarity">
    <text evidence="1 5">Belongs to the iron/ascorbate-dependent oxidoreductase family.</text>
</comment>
<protein>
    <recommendedName>
        <fullName evidence="6">Fe2OG dioxygenase domain-containing protein</fullName>
    </recommendedName>
</protein>
<dbReference type="SUPFAM" id="SSF51197">
    <property type="entry name" value="Clavaminate synthase-like"/>
    <property type="match status" value="1"/>
</dbReference>
<evidence type="ECO:0000256" key="1">
    <source>
        <dbReference type="ARBA" id="ARBA00008056"/>
    </source>
</evidence>
<dbReference type="GO" id="GO:0016491">
    <property type="term" value="F:oxidoreductase activity"/>
    <property type="evidence" value="ECO:0007669"/>
    <property type="project" value="UniProtKB-KW"/>
</dbReference>
<dbReference type="InterPro" id="IPR044861">
    <property type="entry name" value="IPNS-like_FE2OG_OXY"/>
</dbReference>
<dbReference type="OrthoDB" id="288590at2759"/>
<evidence type="ECO:0000313" key="8">
    <source>
        <dbReference type="Proteomes" id="UP000193986"/>
    </source>
</evidence>
<dbReference type="PRINTS" id="PR00682">
    <property type="entry name" value="IPNSYNTHASE"/>
</dbReference>
<dbReference type="EMBL" id="MCFC01000056">
    <property type="protein sequence ID" value="ORY25546.1"/>
    <property type="molecule type" value="Genomic_DNA"/>
</dbReference>
<dbReference type="GO" id="GO:0046872">
    <property type="term" value="F:metal ion binding"/>
    <property type="evidence" value="ECO:0007669"/>
    <property type="project" value="UniProtKB-KW"/>
</dbReference>
<proteinExistence type="inferred from homology"/>
<keyword evidence="4 5" id="KW-0408">Iron</keyword>
<keyword evidence="8" id="KW-1185">Reference proteome</keyword>